<accession>A0ABY4RSZ3</accession>
<sequence>MQPPKLAAQPPLGDASRKISNLPLVDRVFIAIKENISYRGSRQESIQIAPDTQVHASWKGNEYKLFSKYNMSQKLEL</sequence>
<dbReference type="EMBL" id="CP027059">
    <property type="protein sequence ID" value="UQZ85674.1"/>
    <property type="molecule type" value="Genomic_DNA"/>
</dbReference>
<protein>
    <submittedName>
        <fullName evidence="1">Uncharacterized protein</fullName>
    </submittedName>
</protein>
<gene>
    <name evidence="1" type="ORF">SK3146_04963</name>
</gene>
<name>A0ABY4RSZ3_9BACL</name>
<keyword evidence="2" id="KW-1185">Reference proteome</keyword>
<evidence type="ECO:0000313" key="1">
    <source>
        <dbReference type="EMBL" id="UQZ85674.1"/>
    </source>
</evidence>
<reference evidence="1" key="1">
    <citation type="submission" date="2018-02" db="EMBL/GenBank/DDBJ databases">
        <authorList>
            <person name="Kim S.-K."/>
            <person name="Jung H.-I."/>
            <person name="Lee S.-W."/>
        </authorList>
    </citation>
    <scope>NUCLEOTIDE SEQUENCE</scope>
    <source>
        <strain evidence="1">SK3146</strain>
    </source>
</reference>
<organism evidence="1 2">
    <name type="scientific">Paenibacillus konkukensis</name>
    <dbReference type="NCBI Taxonomy" id="2020716"/>
    <lineage>
        <taxon>Bacteria</taxon>
        <taxon>Bacillati</taxon>
        <taxon>Bacillota</taxon>
        <taxon>Bacilli</taxon>
        <taxon>Bacillales</taxon>
        <taxon>Paenibacillaceae</taxon>
        <taxon>Paenibacillus</taxon>
    </lineage>
</organism>
<proteinExistence type="predicted"/>
<reference evidence="1" key="2">
    <citation type="journal article" date="2021" name="J Anim Sci Technol">
        <title>Complete genome sequence of Paenibacillus konkukensis sp. nov. SK3146 as a potential probiotic strain.</title>
        <authorList>
            <person name="Jung H.I."/>
            <person name="Park S."/>
            <person name="Niu K.M."/>
            <person name="Lee S.W."/>
            <person name="Kothari D."/>
            <person name="Yi K.J."/>
            <person name="Kim S.K."/>
        </authorList>
    </citation>
    <scope>NUCLEOTIDE SEQUENCE</scope>
    <source>
        <strain evidence="1">SK3146</strain>
    </source>
</reference>
<dbReference type="Proteomes" id="UP001057134">
    <property type="component" value="Chromosome"/>
</dbReference>
<evidence type="ECO:0000313" key="2">
    <source>
        <dbReference type="Proteomes" id="UP001057134"/>
    </source>
</evidence>